<reference evidence="1" key="1">
    <citation type="submission" date="2017-12" db="EMBL/GenBank/DDBJ databases">
        <title>Sequencing the genomes of 1000 Actinobacteria strains.</title>
        <authorList>
            <person name="Klenk H.-P."/>
        </authorList>
    </citation>
    <scope>NUCLEOTIDE SEQUENCE [LARGE SCALE GENOMIC DNA]</scope>
    <source>
        <strain evidence="1">DSM 44228</strain>
    </source>
</reference>
<name>A0A2N3XU32_SACSN</name>
<evidence type="ECO:0000313" key="2">
    <source>
        <dbReference type="Proteomes" id="UP000233786"/>
    </source>
</evidence>
<comment type="caution">
    <text evidence="1">The sequence shown here is derived from an EMBL/GenBank/DDBJ whole genome shotgun (WGS) entry which is preliminary data.</text>
</comment>
<evidence type="ECO:0000313" key="1">
    <source>
        <dbReference type="EMBL" id="PKW14152.1"/>
    </source>
</evidence>
<dbReference type="EMBL" id="PJNB01000001">
    <property type="protein sequence ID" value="PKW14152.1"/>
    <property type="molecule type" value="Genomic_DNA"/>
</dbReference>
<dbReference type="RefSeq" id="WP_010316436.1">
    <property type="nucleotide sequence ID" value="NZ_CP061007.1"/>
</dbReference>
<dbReference type="STRING" id="994479.GCA_000194155_08136"/>
<proteinExistence type="predicted"/>
<organism evidence="1 2">
    <name type="scientific">Saccharopolyspora spinosa</name>
    <dbReference type="NCBI Taxonomy" id="60894"/>
    <lineage>
        <taxon>Bacteria</taxon>
        <taxon>Bacillati</taxon>
        <taxon>Actinomycetota</taxon>
        <taxon>Actinomycetes</taxon>
        <taxon>Pseudonocardiales</taxon>
        <taxon>Pseudonocardiaceae</taxon>
        <taxon>Saccharopolyspora</taxon>
    </lineage>
</organism>
<protein>
    <submittedName>
        <fullName evidence="1">Uncharacterized protein</fullName>
    </submittedName>
</protein>
<keyword evidence="2" id="KW-1185">Reference proteome</keyword>
<dbReference type="Proteomes" id="UP000233786">
    <property type="component" value="Unassembled WGS sequence"/>
</dbReference>
<gene>
    <name evidence="1" type="ORF">A8926_1747</name>
</gene>
<sequence>MAVSKKISVSKDLLTGDLERAYAEFMRVSISDPARAIAARRNLARLYKKLIGQLAGQSMPLAYAVLAAADELLCEAKKIEARHARGTA</sequence>
<dbReference type="AlphaFoldDB" id="A0A2N3XU32"/>
<accession>A0A2N3XU32</accession>